<name>A0A932FX97_UNCTE</name>
<evidence type="ECO:0000313" key="3">
    <source>
        <dbReference type="Proteomes" id="UP000769766"/>
    </source>
</evidence>
<comment type="caution">
    <text evidence="2">The sequence shown here is derived from an EMBL/GenBank/DDBJ whole genome shotgun (WGS) entry which is preliminary data.</text>
</comment>
<sequence length="45" mass="4967">QLRYALEVMDRAGNRTTSKGEVRPGGTEPGKGKEDEEGQTPMEFN</sequence>
<proteinExistence type="predicted"/>
<feature type="non-terminal residue" evidence="2">
    <location>
        <position position="1"/>
    </location>
</feature>
<reference evidence="2" key="1">
    <citation type="submission" date="2020-07" db="EMBL/GenBank/DDBJ databases">
        <title>Huge and variable diversity of episymbiotic CPR bacteria and DPANN archaea in groundwater ecosystems.</title>
        <authorList>
            <person name="He C.Y."/>
            <person name="Keren R."/>
            <person name="Whittaker M."/>
            <person name="Farag I.F."/>
            <person name="Doudna J."/>
            <person name="Cate J.H.D."/>
            <person name="Banfield J.F."/>
        </authorList>
    </citation>
    <scope>NUCLEOTIDE SEQUENCE</scope>
    <source>
        <strain evidence="2">NC_groundwater_672_Ag_B-0.1um_62_36</strain>
    </source>
</reference>
<evidence type="ECO:0000313" key="2">
    <source>
        <dbReference type="EMBL" id="MBI2877137.1"/>
    </source>
</evidence>
<organism evidence="2 3">
    <name type="scientific">Tectimicrobiota bacterium</name>
    <dbReference type="NCBI Taxonomy" id="2528274"/>
    <lineage>
        <taxon>Bacteria</taxon>
        <taxon>Pseudomonadati</taxon>
        <taxon>Nitrospinota/Tectimicrobiota group</taxon>
        <taxon>Candidatus Tectimicrobiota</taxon>
    </lineage>
</organism>
<feature type="compositionally biased region" description="Basic and acidic residues" evidence="1">
    <location>
        <begin position="8"/>
        <end position="22"/>
    </location>
</feature>
<gene>
    <name evidence="2" type="ORF">HYY20_09675</name>
</gene>
<accession>A0A932FX97</accession>
<dbReference type="EMBL" id="JACPRF010000291">
    <property type="protein sequence ID" value="MBI2877137.1"/>
    <property type="molecule type" value="Genomic_DNA"/>
</dbReference>
<feature type="region of interest" description="Disordered" evidence="1">
    <location>
        <begin position="1"/>
        <end position="45"/>
    </location>
</feature>
<dbReference type="AlphaFoldDB" id="A0A932FX97"/>
<evidence type="ECO:0000256" key="1">
    <source>
        <dbReference type="SAM" id="MobiDB-lite"/>
    </source>
</evidence>
<dbReference type="Proteomes" id="UP000769766">
    <property type="component" value="Unassembled WGS sequence"/>
</dbReference>
<protein>
    <submittedName>
        <fullName evidence="2">Uncharacterized protein</fullName>
    </submittedName>
</protein>